<dbReference type="Pfam" id="PF21948">
    <property type="entry name" value="LplA-B_cat"/>
    <property type="match status" value="1"/>
</dbReference>
<dbReference type="CDD" id="cd16444">
    <property type="entry name" value="LipB"/>
    <property type="match status" value="1"/>
</dbReference>
<dbReference type="InterPro" id="IPR000544">
    <property type="entry name" value="Octanoyltransferase"/>
</dbReference>
<keyword evidence="12" id="KW-1185">Reference proteome</keyword>
<dbReference type="Gene3D" id="3.30.930.10">
    <property type="entry name" value="Bira Bifunctional Protein, Domain 2"/>
    <property type="match status" value="1"/>
</dbReference>
<accession>A0A1I0B076</accession>
<comment type="catalytic activity">
    <reaction evidence="5 6">
        <text>octanoyl-[ACP] + L-lysyl-[protein] = N(6)-octanoyl-L-lysyl-[protein] + holo-[ACP] + H(+)</text>
        <dbReference type="Rhea" id="RHEA:17665"/>
        <dbReference type="Rhea" id="RHEA-COMP:9636"/>
        <dbReference type="Rhea" id="RHEA-COMP:9685"/>
        <dbReference type="Rhea" id="RHEA-COMP:9752"/>
        <dbReference type="Rhea" id="RHEA-COMP:9928"/>
        <dbReference type="ChEBI" id="CHEBI:15378"/>
        <dbReference type="ChEBI" id="CHEBI:29969"/>
        <dbReference type="ChEBI" id="CHEBI:64479"/>
        <dbReference type="ChEBI" id="CHEBI:78463"/>
        <dbReference type="ChEBI" id="CHEBI:78809"/>
        <dbReference type="EC" id="2.3.1.181"/>
    </reaction>
</comment>
<keyword evidence="2 5" id="KW-0808">Transferase</keyword>
<comment type="pathway">
    <text evidence="1 5 6">Protein modification; protein lipoylation via endogenous pathway; protein N(6)-(lipoyl)lysine from octanoyl-[acyl-carrier-protein]: step 1/2.</text>
</comment>
<feature type="binding site" evidence="5 8">
    <location>
        <begin position="181"/>
        <end position="183"/>
    </location>
    <ligand>
        <name>substrate</name>
    </ligand>
</feature>
<comment type="miscellaneous">
    <text evidence="5">In the reaction, the free carboxyl group of octanoic acid is attached via an amide linkage to the epsilon-amino group of a specific lysine residue of lipoyl domains of lipoate-dependent enzymes.</text>
</comment>
<dbReference type="HAMAP" id="MF_00013">
    <property type="entry name" value="LipB"/>
    <property type="match status" value="1"/>
</dbReference>
<proteinExistence type="inferred from homology"/>
<keyword evidence="3 5" id="KW-0012">Acyltransferase</keyword>
<dbReference type="PANTHER" id="PTHR10993:SF7">
    <property type="entry name" value="LIPOYLTRANSFERASE 2, MITOCHONDRIAL-RELATED"/>
    <property type="match status" value="1"/>
</dbReference>
<evidence type="ECO:0000259" key="10">
    <source>
        <dbReference type="PROSITE" id="PS51733"/>
    </source>
</evidence>
<keyword evidence="5" id="KW-0963">Cytoplasm</keyword>
<dbReference type="PROSITE" id="PS01313">
    <property type="entry name" value="LIPB"/>
    <property type="match status" value="1"/>
</dbReference>
<name>A0A1I0B076_9FIRM</name>
<dbReference type="PANTHER" id="PTHR10993">
    <property type="entry name" value="OCTANOYLTRANSFERASE"/>
    <property type="match status" value="1"/>
</dbReference>
<reference evidence="11 12" key="1">
    <citation type="submission" date="2016-10" db="EMBL/GenBank/DDBJ databases">
        <authorList>
            <person name="de Groot N.N."/>
        </authorList>
    </citation>
    <scope>NUCLEOTIDE SEQUENCE [LARGE SCALE GENOMIC DNA]</scope>
    <source>
        <strain evidence="11 12">DSM 18979</strain>
    </source>
</reference>
<evidence type="ECO:0000256" key="8">
    <source>
        <dbReference type="PIRSR" id="PIRSR016262-2"/>
    </source>
</evidence>
<dbReference type="UniPathway" id="UPA00538">
    <property type="reaction ID" value="UER00592"/>
</dbReference>
<evidence type="ECO:0000256" key="9">
    <source>
        <dbReference type="PIRSR" id="PIRSR016262-3"/>
    </source>
</evidence>
<dbReference type="InterPro" id="IPR004143">
    <property type="entry name" value="BPL_LPL_catalytic"/>
</dbReference>
<dbReference type="AlphaFoldDB" id="A0A1I0B076"/>
<evidence type="ECO:0000313" key="12">
    <source>
        <dbReference type="Proteomes" id="UP000199568"/>
    </source>
</evidence>
<feature type="binding site" evidence="5 8">
    <location>
        <begin position="168"/>
        <end position="170"/>
    </location>
    <ligand>
        <name>substrate</name>
    </ligand>
</feature>
<feature type="domain" description="BPL/LPL catalytic" evidence="10">
    <location>
        <begin position="55"/>
        <end position="238"/>
    </location>
</feature>
<feature type="binding site" evidence="5 8">
    <location>
        <begin position="100"/>
        <end position="107"/>
    </location>
    <ligand>
        <name>substrate</name>
    </ligand>
</feature>
<organism evidence="11 12">
    <name type="scientific">Natronincola peptidivorans</name>
    <dbReference type="NCBI Taxonomy" id="426128"/>
    <lineage>
        <taxon>Bacteria</taxon>
        <taxon>Bacillati</taxon>
        <taxon>Bacillota</taxon>
        <taxon>Clostridia</taxon>
        <taxon>Peptostreptococcales</taxon>
        <taxon>Natronincolaceae</taxon>
        <taxon>Natronincola</taxon>
    </lineage>
</organism>
<sequence length="250" mass="28580">MPPTEKVGGSSLEDLKVEIGKGDREMRLNLLFLGKCHYDEALKIQYDILEKRQQNIIEDTLIIVEHPPVITLGRHATKGNIMVSAKYLEDQKIQLYETDRGGDVTYHGYGQIVGYPIVDLKSKKMGIRQFVDKLEEVFIQLLKDKYNITAERSLKHTGVWVENSKIAAVGLAVKRGITMHGFAFNVNTKLEHFNLIVPCGISNKGVTSIENILKKPVELKNVNQWILEYFLKIFNYEEYQELSIKESIGR</sequence>
<dbReference type="InterPro" id="IPR045864">
    <property type="entry name" value="aa-tRNA-synth_II/BPL/LPL"/>
</dbReference>
<evidence type="ECO:0000256" key="1">
    <source>
        <dbReference type="ARBA" id="ARBA00004821"/>
    </source>
</evidence>
<comment type="subcellular location">
    <subcellularLocation>
        <location evidence="5">Cytoplasm</location>
    </subcellularLocation>
</comment>
<evidence type="ECO:0000256" key="7">
    <source>
        <dbReference type="PIRSR" id="PIRSR016262-1"/>
    </source>
</evidence>
<evidence type="ECO:0000256" key="6">
    <source>
        <dbReference type="PIRNR" id="PIRNR016262"/>
    </source>
</evidence>
<dbReference type="STRING" id="426128.SAMN05660297_01154"/>
<evidence type="ECO:0000256" key="3">
    <source>
        <dbReference type="ARBA" id="ARBA00023315"/>
    </source>
</evidence>
<evidence type="ECO:0000313" key="11">
    <source>
        <dbReference type="EMBL" id="SET00089.1"/>
    </source>
</evidence>
<gene>
    <name evidence="5" type="primary">lipB</name>
    <name evidence="11" type="ORF">SAMN05660297_01154</name>
</gene>
<dbReference type="Proteomes" id="UP000199568">
    <property type="component" value="Unassembled WGS sequence"/>
</dbReference>
<dbReference type="NCBIfam" id="TIGR00214">
    <property type="entry name" value="lipB"/>
    <property type="match status" value="1"/>
</dbReference>
<evidence type="ECO:0000256" key="2">
    <source>
        <dbReference type="ARBA" id="ARBA00022679"/>
    </source>
</evidence>
<dbReference type="InterPro" id="IPR020605">
    <property type="entry name" value="Octanoyltransferase_CS"/>
</dbReference>
<dbReference type="EC" id="2.3.1.181" evidence="5 6"/>
<comment type="similarity">
    <text evidence="5 6">Belongs to the LipB family.</text>
</comment>
<dbReference type="GO" id="GO:0005737">
    <property type="term" value="C:cytoplasm"/>
    <property type="evidence" value="ECO:0007669"/>
    <property type="project" value="UniProtKB-SubCell"/>
</dbReference>
<dbReference type="EMBL" id="FOHU01000003">
    <property type="protein sequence ID" value="SET00089.1"/>
    <property type="molecule type" value="Genomic_DNA"/>
</dbReference>
<protein>
    <recommendedName>
        <fullName evidence="5 6">Octanoyltransferase</fullName>
        <ecNumber evidence="5 6">2.3.1.181</ecNumber>
    </recommendedName>
    <alternativeName>
        <fullName evidence="5">Lipoate-protein ligase B</fullName>
    </alternativeName>
    <alternativeName>
        <fullName evidence="5">Lipoyl/octanoyl transferase</fullName>
    </alternativeName>
    <alternativeName>
        <fullName evidence="5">Octanoyl-[acyl-carrier-protein]-protein N-octanoyltransferase</fullName>
    </alternativeName>
</protein>
<dbReference type="GO" id="GO:0033819">
    <property type="term" value="F:lipoyl(octanoyl) transferase activity"/>
    <property type="evidence" value="ECO:0007669"/>
    <property type="project" value="UniProtKB-EC"/>
</dbReference>
<dbReference type="GO" id="GO:0009249">
    <property type="term" value="P:protein lipoylation"/>
    <property type="evidence" value="ECO:0007669"/>
    <property type="project" value="InterPro"/>
</dbReference>
<evidence type="ECO:0000256" key="5">
    <source>
        <dbReference type="HAMAP-Rule" id="MF_00013"/>
    </source>
</evidence>
<feature type="site" description="Lowers pKa of active site Cys" evidence="5 9">
    <location>
        <position position="165"/>
    </location>
</feature>
<dbReference type="PIRSF" id="PIRSF016262">
    <property type="entry name" value="LPLase"/>
    <property type="match status" value="1"/>
</dbReference>
<evidence type="ECO:0000256" key="4">
    <source>
        <dbReference type="ARBA" id="ARBA00024732"/>
    </source>
</evidence>
<dbReference type="PROSITE" id="PS51733">
    <property type="entry name" value="BPL_LPL_CATALYTIC"/>
    <property type="match status" value="1"/>
</dbReference>
<feature type="active site" description="Acyl-thioester intermediate" evidence="5 7">
    <location>
        <position position="199"/>
    </location>
</feature>
<dbReference type="SUPFAM" id="SSF55681">
    <property type="entry name" value="Class II aaRS and biotin synthetases"/>
    <property type="match status" value="1"/>
</dbReference>
<dbReference type="NCBIfam" id="NF010925">
    <property type="entry name" value="PRK14345.1"/>
    <property type="match status" value="1"/>
</dbReference>
<comment type="function">
    <text evidence="4 5 6">Catalyzes the transfer of endogenously produced octanoic acid from octanoyl-acyl-carrier-protein onto the lipoyl domains of lipoate-dependent enzymes. Lipoyl-ACP can also act as a substrate although octanoyl-ACP is likely to be the physiological substrate.</text>
</comment>